<evidence type="ECO:0000313" key="6">
    <source>
        <dbReference type="EMBL" id="KAK0729492.1"/>
    </source>
</evidence>
<dbReference type="Proteomes" id="UP001172102">
    <property type="component" value="Unassembled WGS sequence"/>
</dbReference>
<protein>
    <recommendedName>
        <fullName evidence="5">MYND-type domain-containing protein</fullName>
    </recommendedName>
</protein>
<dbReference type="Pfam" id="PF01753">
    <property type="entry name" value="zf-MYND"/>
    <property type="match status" value="1"/>
</dbReference>
<evidence type="ECO:0000256" key="1">
    <source>
        <dbReference type="ARBA" id="ARBA00022723"/>
    </source>
</evidence>
<dbReference type="GO" id="GO:0005634">
    <property type="term" value="C:nucleus"/>
    <property type="evidence" value="ECO:0007669"/>
    <property type="project" value="TreeGrafter"/>
</dbReference>
<reference evidence="6" key="1">
    <citation type="submission" date="2023-06" db="EMBL/GenBank/DDBJ databases">
        <title>Genome-scale phylogeny and comparative genomics of the fungal order Sordariales.</title>
        <authorList>
            <consortium name="Lawrence Berkeley National Laboratory"/>
            <person name="Hensen N."/>
            <person name="Bonometti L."/>
            <person name="Westerberg I."/>
            <person name="Brannstrom I.O."/>
            <person name="Guillou S."/>
            <person name="Cros-Aarteil S."/>
            <person name="Calhoun S."/>
            <person name="Haridas S."/>
            <person name="Kuo A."/>
            <person name="Mondo S."/>
            <person name="Pangilinan J."/>
            <person name="Riley R."/>
            <person name="Labutti K."/>
            <person name="Andreopoulos B."/>
            <person name="Lipzen A."/>
            <person name="Chen C."/>
            <person name="Yanf M."/>
            <person name="Daum C."/>
            <person name="Ng V."/>
            <person name="Clum A."/>
            <person name="Steindorff A."/>
            <person name="Ohm R."/>
            <person name="Martin F."/>
            <person name="Silar P."/>
            <person name="Natvig D."/>
            <person name="Lalanne C."/>
            <person name="Gautier V."/>
            <person name="Ament-Velasquez S.L."/>
            <person name="Kruys A."/>
            <person name="Hutchinson M.I."/>
            <person name="Powell A.J."/>
            <person name="Barry K."/>
            <person name="Miller A.N."/>
            <person name="Grigoriev I.V."/>
            <person name="Debuchy R."/>
            <person name="Gladieux P."/>
            <person name="Thoren M.H."/>
            <person name="Johannesson H."/>
        </authorList>
    </citation>
    <scope>NUCLEOTIDE SEQUENCE</scope>
    <source>
        <strain evidence="6">SMH4607-1</strain>
    </source>
</reference>
<feature type="domain" description="MYND-type" evidence="5">
    <location>
        <begin position="1203"/>
        <end position="1248"/>
    </location>
</feature>
<dbReference type="AlphaFoldDB" id="A0AA40B894"/>
<dbReference type="Gene3D" id="6.10.140.2220">
    <property type="match status" value="1"/>
</dbReference>
<comment type="caution">
    <text evidence="6">The sequence shown here is derived from an EMBL/GenBank/DDBJ whole genome shotgun (WGS) entry which is preliminary data.</text>
</comment>
<dbReference type="EMBL" id="JAUKUA010000001">
    <property type="protein sequence ID" value="KAK0729492.1"/>
    <property type="molecule type" value="Genomic_DNA"/>
</dbReference>
<name>A0AA40B894_9PEZI</name>
<dbReference type="SUPFAM" id="SSF144232">
    <property type="entry name" value="HIT/MYND zinc finger-like"/>
    <property type="match status" value="1"/>
</dbReference>
<dbReference type="GO" id="GO:0008270">
    <property type="term" value="F:zinc ion binding"/>
    <property type="evidence" value="ECO:0007669"/>
    <property type="project" value="UniProtKB-KW"/>
</dbReference>
<evidence type="ECO:0000313" key="7">
    <source>
        <dbReference type="Proteomes" id="UP001172102"/>
    </source>
</evidence>
<dbReference type="InterPro" id="IPR002893">
    <property type="entry name" value="Znf_MYND"/>
</dbReference>
<dbReference type="PANTHER" id="PTHR10237:SF15">
    <property type="entry name" value="LD37257P"/>
    <property type="match status" value="1"/>
</dbReference>
<dbReference type="InterPro" id="IPR024119">
    <property type="entry name" value="TF_DEAF-1"/>
</dbReference>
<keyword evidence="7" id="KW-1185">Reference proteome</keyword>
<dbReference type="PANTHER" id="PTHR10237">
    <property type="entry name" value="DEFORMED EPIDERMAL AUTOREGULATORY FACTOR 1 HOMOLOG SUPPRESSIN"/>
    <property type="match status" value="1"/>
</dbReference>
<keyword evidence="2 4" id="KW-0863">Zinc-finger</keyword>
<keyword evidence="1" id="KW-0479">Metal-binding</keyword>
<dbReference type="Pfam" id="PF14737">
    <property type="entry name" value="DUF4470"/>
    <property type="match status" value="1"/>
</dbReference>
<dbReference type="GO" id="GO:0000981">
    <property type="term" value="F:DNA-binding transcription factor activity, RNA polymerase II-specific"/>
    <property type="evidence" value="ECO:0007669"/>
    <property type="project" value="TreeGrafter"/>
</dbReference>
<evidence type="ECO:0000256" key="2">
    <source>
        <dbReference type="ARBA" id="ARBA00022771"/>
    </source>
</evidence>
<organism evidence="6 7">
    <name type="scientific">Lasiosphaeris hirsuta</name>
    <dbReference type="NCBI Taxonomy" id="260670"/>
    <lineage>
        <taxon>Eukaryota</taxon>
        <taxon>Fungi</taxon>
        <taxon>Dikarya</taxon>
        <taxon>Ascomycota</taxon>
        <taxon>Pezizomycotina</taxon>
        <taxon>Sordariomycetes</taxon>
        <taxon>Sordariomycetidae</taxon>
        <taxon>Sordariales</taxon>
        <taxon>Lasiosphaeriaceae</taxon>
        <taxon>Lasiosphaeris</taxon>
    </lineage>
</organism>
<proteinExistence type="predicted"/>
<dbReference type="PROSITE" id="PS01360">
    <property type="entry name" value="ZF_MYND_1"/>
    <property type="match status" value="1"/>
</dbReference>
<dbReference type="InterPro" id="IPR027974">
    <property type="entry name" value="DUF4470"/>
</dbReference>
<gene>
    <name evidence="6" type="ORF">B0H67DRAFT_595921</name>
</gene>
<evidence type="ECO:0000256" key="3">
    <source>
        <dbReference type="ARBA" id="ARBA00022833"/>
    </source>
</evidence>
<evidence type="ECO:0000259" key="5">
    <source>
        <dbReference type="PROSITE" id="PS50865"/>
    </source>
</evidence>
<keyword evidence="3" id="KW-0862">Zinc</keyword>
<sequence length="1264" mass="138313">MLTPTLQAAIRPFRPFGNTPAISLTRDLPQGVDADVLLFECEDVRHILYTCHAEQDFPDRKLDVTACNADENVIARNALLLALILDGREAGSSEKMWNIFFHMYLDESDMKLLEAQAKKLVAVSEDLGQWHASSYGSTLRFGDAGTLSAVRSVWSQHVAAVDAKDSTEYKNRFESARGKSQAFKDRVWGTQGLAHTGTRSSAPLSFQMTGDMIASTERYWDTGFSNHHPPGTAVLPNPMFSVAMSDAIPLAFPSDPLLGFHLAAAHATLTQLSPLRLTGQASGEPAIFDAAQLQFRLWTDAFRRAAARVTVRYVSAHCFSFCHTLQYNIDTGETNAHWYRHEHGFQALELAGSEYGKQGETPRKFDVIDTSNFSDRHGALGVLISAGPLLKNKPSSSLYTKLVPPGLNSRSEAFDDILCGYTKALSLLLGLAPIEYWTNNTIESYSDDFVAVTLDGGSQTGKETHSQVAWKHDKCVAGSNPPPGKLLVKPEDLANLAYRAYLNMFEHENMLKMADDMESGSDLPFPNAHTKYHRGTLVALVKIICKSVRTDAEEVGRCLFGKLSTDQSRLLTFAHMPSFEFEMIESGLRTEEPVPSTDSTAGDSNAPFCKWKSLPTAVAVTLVIPPSRWKPIYGIALKRDMGLGGFALDGNLRSGGTNKHAWHSMYSDVQVAFGTVSTRGSRDDDGFTVLVDEDKNSWNGNSPLVVSFYASSWALRTDIPNTLVAVTLQHAAKNIREFRTAVNSAMPILSIYDTPLLDEEHVFISKHPPGQTSYFIVGGTLPPTGVEELAVSTPSPQAYFAANFDERTLHFLSLTGHIDITSDKGKQLLNDKVPITLHEASPFTINIVFGNSALVLPVHFPIPILKDLTKTRIARKSGYIELIAPFAEASTNRCLDSYVFPTIRSESGLPITLNIPHLSLDTLPILDVDNKDDLLFFTMLASCTLSNRERSLRNATFAGPAPTSDDSPLSPLPRVNFKESLFTMCMLSSGLQGGQTGLFALSKPKAGGIHMLVFVSAIRLDATAAGVVLDTAVLPFSREMLEGGEAGELKDFLLLLRTLECCTLTVDDDELRLWKQLLPAYVERCRTWEHTSACEYARPGAAVPLSLEDGGRVLCSCGRGRMPDGYVAVPEWDTASKFCTRAAIGLAYACPFVEEVVDPALPGIIASKNDAFWQRGPGRRPSGRPGGGKRGANSLAGLAGEACWSCGRTRANKPGGGQLKKCMRCLKARYCSVECQKDDWPTKHRFECIMAEENQGVVSYLGLE</sequence>
<dbReference type="PROSITE" id="PS50865">
    <property type="entry name" value="ZF_MYND_2"/>
    <property type="match status" value="1"/>
</dbReference>
<accession>A0AA40B894</accession>
<evidence type="ECO:0000256" key="4">
    <source>
        <dbReference type="PROSITE-ProRule" id="PRU00134"/>
    </source>
</evidence>